<feature type="domain" description="Isochorismatase-like" evidence="2">
    <location>
        <begin position="7"/>
        <end position="145"/>
    </location>
</feature>
<dbReference type="CDD" id="cd01014">
    <property type="entry name" value="nicotinamidase_related"/>
    <property type="match status" value="1"/>
</dbReference>
<dbReference type="GO" id="GO:0016787">
    <property type="term" value="F:hydrolase activity"/>
    <property type="evidence" value="ECO:0007669"/>
    <property type="project" value="UniProtKB-KW"/>
</dbReference>
<name>A0A845BN11_9NEIS</name>
<dbReference type="Proteomes" id="UP000467214">
    <property type="component" value="Unassembled WGS sequence"/>
</dbReference>
<accession>A0A845BN11</accession>
<dbReference type="InterPro" id="IPR050272">
    <property type="entry name" value="Isochorismatase-like_hydrls"/>
</dbReference>
<evidence type="ECO:0000313" key="4">
    <source>
        <dbReference type="Proteomes" id="UP000467214"/>
    </source>
</evidence>
<dbReference type="AlphaFoldDB" id="A0A845BN11"/>
<dbReference type="Pfam" id="PF00857">
    <property type="entry name" value="Isochorismatase"/>
    <property type="match status" value="1"/>
</dbReference>
<dbReference type="PANTHER" id="PTHR43540:SF14">
    <property type="entry name" value="ISOCHORISMATASE"/>
    <property type="match status" value="1"/>
</dbReference>
<dbReference type="EMBL" id="WSSB01000004">
    <property type="protein sequence ID" value="MXR36578.1"/>
    <property type="molecule type" value="Genomic_DNA"/>
</dbReference>
<organism evidence="3 4">
    <name type="scientific">Craterilacuibacter sinensis</name>
    <dbReference type="NCBI Taxonomy" id="2686017"/>
    <lineage>
        <taxon>Bacteria</taxon>
        <taxon>Pseudomonadati</taxon>
        <taxon>Pseudomonadota</taxon>
        <taxon>Betaproteobacteria</taxon>
        <taxon>Neisseriales</taxon>
        <taxon>Neisseriaceae</taxon>
        <taxon>Craterilacuibacter</taxon>
    </lineage>
</organism>
<dbReference type="InterPro" id="IPR000868">
    <property type="entry name" value="Isochorismatase-like_dom"/>
</dbReference>
<evidence type="ECO:0000256" key="1">
    <source>
        <dbReference type="ARBA" id="ARBA00022801"/>
    </source>
</evidence>
<sequence>MIVPPHTALLIIDVQQGLIDGPPAAIRAPQILVQLNAAIALARTRAMPILFVQHDGPPDSPLAAGSHAWQLHEALARQPIDKVIRKRASDAFCQTALKATLEQLAIDNLWLAGYASDFCLDSTVRSAAMQGYAVTVIADAHTSKDRPHLGGEQVIAHHNWLWANLDTPVHPVRVMPLHQLAALSGND</sequence>
<proteinExistence type="predicted"/>
<gene>
    <name evidence="3" type="ORF">GQF02_06295</name>
</gene>
<dbReference type="Gene3D" id="3.40.50.850">
    <property type="entry name" value="Isochorismatase-like"/>
    <property type="match status" value="1"/>
</dbReference>
<dbReference type="SUPFAM" id="SSF52499">
    <property type="entry name" value="Isochorismatase-like hydrolases"/>
    <property type="match status" value="1"/>
</dbReference>
<evidence type="ECO:0000259" key="2">
    <source>
        <dbReference type="Pfam" id="PF00857"/>
    </source>
</evidence>
<evidence type="ECO:0000313" key="3">
    <source>
        <dbReference type="EMBL" id="MXR36578.1"/>
    </source>
</evidence>
<dbReference type="InterPro" id="IPR036380">
    <property type="entry name" value="Isochorismatase-like_sf"/>
</dbReference>
<keyword evidence="1" id="KW-0378">Hydrolase</keyword>
<reference evidence="3 4" key="1">
    <citation type="submission" date="2019-12" db="EMBL/GenBank/DDBJ databases">
        <title>Neisseriaceae gen. nov. sp. Genome sequencing and assembly.</title>
        <authorList>
            <person name="Liu Z."/>
            <person name="Li A."/>
        </authorList>
    </citation>
    <scope>NUCLEOTIDE SEQUENCE [LARGE SCALE GENOMIC DNA]</scope>
    <source>
        <strain evidence="3 4">B2N2-7</strain>
    </source>
</reference>
<protein>
    <submittedName>
        <fullName evidence="3">Isochorismatase family protein</fullName>
    </submittedName>
</protein>
<comment type="caution">
    <text evidence="3">The sequence shown here is derived from an EMBL/GenBank/DDBJ whole genome shotgun (WGS) entry which is preliminary data.</text>
</comment>
<keyword evidence="4" id="KW-1185">Reference proteome</keyword>
<dbReference type="PANTHER" id="PTHR43540">
    <property type="entry name" value="PEROXYUREIDOACRYLATE/UREIDOACRYLATE AMIDOHYDROLASE-RELATED"/>
    <property type="match status" value="1"/>
</dbReference>